<dbReference type="GO" id="GO:0008254">
    <property type="term" value="F:3'-nucleotidase activity"/>
    <property type="evidence" value="ECO:0007669"/>
    <property type="project" value="TreeGrafter"/>
</dbReference>
<dbReference type="NCBIfam" id="NF001492">
    <property type="entry name" value="PRK00346.2-2"/>
    <property type="match status" value="1"/>
</dbReference>
<name>K6PM14_9FIRM</name>
<dbReference type="AlphaFoldDB" id="K6PM14"/>
<dbReference type="Proteomes" id="UP000005710">
    <property type="component" value="Unassembled WGS sequence"/>
</dbReference>
<evidence type="ECO:0000256" key="3">
    <source>
        <dbReference type="ARBA" id="ARBA00004496"/>
    </source>
</evidence>
<evidence type="ECO:0000313" key="12">
    <source>
        <dbReference type="Proteomes" id="UP000005710"/>
    </source>
</evidence>
<comment type="caution">
    <text evidence="11">The sequence shown here is derived from an EMBL/GenBank/DDBJ whole genome shotgun (WGS) entry which is preliminary data.</text>
</comment>
<evidence type="ECO:0000256" key="9">
    <source>
        <dbReference type="HAMAP-Rule" id="MF_00060"/>
    </source>
</evidence>
<reference evidence="11" key="2">
    <citation type="submission" date="2012-10" db="EMBL/GenBank/DDBJ databases">
        <title>Improved high-quality draft of Thermaerobacter subterraneus C21, DSM 13965.</title>
        <authorList>
            <consortium name="DOE Joint Genome Institute"/>
            <person name="Eisen J."/>
            <person name="Huntemann M."/>
            <person name="Wei C.-L."/>
            <person name="Han J."/>
            <person name="Detter J.C."/>
            <person name="Han C."/>
            <person name="Tapia R."/>
            <person name="Chen A."/>
            <person name="Kyrpides N."/>
            <person name="Mavromatis K."/>
            <person name="Markowitz V."/>
            <person name="Szeto E."/>
            <person name="Ivanova N."/>
            <person name="Mikhailova N."/>
            <person name="Ovchinnikova G."/>
            <person name="Pagani I."/>
            <person name="Pati A."/>
            <person name="Goodwin L."/>
            <person name="Nordberg H.P."/>
            <person name="Cantor M.N."/>
            <person name="Hua S.X."/>
            <person name="Woyke T."/>
            <person name="Eisen J."/>
            <person name="Klenk H.-P."/>
        </authorList>
    </citation>
    <scope>NUCLEOTIDE SEQUENCE [LARGE SCALE GENOMIC DNA]</scope>
    <source>
        <strain evidence="11">DSM 13965</strain>
    </source>
</reference>
<keyword evidence="8 9" id="KW-0378">Hydrolase</keyword>
<dbReference type="GO" id="GO:0004309">
    <property type="term" value="F:exopolyphosphatase activity"/>
    <property type="evidence" value="ECO:0007669"/>
    <property type="project" value="TreeGrafter"/>
</dbReference>
<comment type="cofactor">
    <cofactor evidence="2">
        <name>Mg(2+)</name>
        <dbReference type="ChEBI" id="CHEBI:18420"/>
    </cofactor>
</comment>
<feature type="domain" description="Survival protein SurE-like phosphatase/nucleotidase" evidence="10">
    <location>
        <begin position="3"/>
        <end position="190"/>
    </location>
</feature>
<sequence>MRVLLVNDDGVYSQGIQTLRATLEERTGWEVYVVAPDRQRSASGHAITLHKPLYLDPVEIPGARSPVYAVSGTPADCTKIGLLAVLPGPCDLVISGINRGGNLGFDVLYSGTVSAAIEGVIMGVPAIAVSLAAWEDPDYGPAAEFTARLAELVAREGLPPGVLLNVNVPPLPAERMAGVALTVLSRRMYRDRFEKRLDPRGRPYYWLAGEPVQEPPSVETDVGAVRAGYISVTALHLQLSDHQTMARLEAWRPQLEAGLGTARGLDAAGRAQVRPEA</sequence>
<dbReference type="RefSeq" id="WP_006904858.1">
    <property type="nucleotide sequence ID" value="NZ_JH976536.1"/>
</dbReference>
<organism evidence="11 12">
    <name type="scientific">Thermaerobacter subterraneus DSM 13965</name>
    <dbReference type="NCBI Taxonomy" id="867903"/>
    <lineage>
        <taxon>Bacteria</taxon>
        <taxon>Bacillati</taxon>
        <taxon>Bacillota</taxon>
        <taxon>Clostridia</taxon>
        <taxon>Eubacteriales</taxon>
        <taxon>Clostridiales Family XVII. Incertae Sedis</taxon>
        <taxon>Thermaerobacter</taxon>
    </lineage>
</organism>
<dbReference type="Gene3D" id="3.40.1210.10">
    <property type="entry name" value="Survival protein SurE-like phosphatase/nucleotidase"/>
    <property type="match status" value="1"/>
</dbReference>
<dbReference type="HOGENOM" id="CLU_045192_1_3_9"/>
<dbReference type="OrthoDB" id="9780815at2"/>
<dbReference type="eggNOG" id="COG0496">
    <property type="taxonomic scope" value="Bacteria"/>
</dbReference>
<evidence type="ECO:0000256" key="8">
    <source>
        <dbReference type="ARBA" id="ARBA00022801"/>
    </source>
</evidence>
<dbReference type="InterPro" id="IPR036523">
    <property type="entry name" value="SurE-like_sf"/>
</dbReference>
<feature type="binding site" evidence="9">
    <location>
        <position position="41"/>
    </location>
    <ligand>
        <name>a divalent metal cation</name>
        <dbReference type="ChEBI" id="CHEBI:60240"/>
    </ligand>
</feature>
<dbReference type="InterPro" id="IPR030048">
    <property type="entry name" value="SurE"/>
</dbReference>
<evidence type="ECO:0000313" key="11">
    <source>
        <dbReference type="EMBL" id="EKP93912.1"/>
    </source>
</evidence>
<evidence type="ECO:0000259" key="10">
    <source>
        <dbReference type="Pfam" id="PF01975"/>
    </source>
</evidence>
<comment type="catalytic activity">
    <reaction evidence="1 9">
        <text>a ribonucleoside 5'-phosphate + H2O = a ribonucleoside + phosphate</text>
        <dbReference type="Rhea" id="RHEA:12484"/>
        <dbReference type="ChEBI" id="CHEBI:15377"/>
        <dbReference type="ChEBI" id="CHEBI:18254"/>
        <dbReference type="ChEBI" id="CHEBI:43474"/>
        <dbReference type="ChEBI" id="CHEBI:58043"/>
        <dbReference type="EC" id="3.1.3.5"/>
    </reaction>
</comment>
<accession>K6PM14</accession>
<dbReference type="HAMAP" id="MF_00060">
    <property type="entry name" value="SurE"/>
    <property type="match status" value="1"/>
</dbReference>
<feature type="binding site" evidence="9">
    <location>
        <position position="98"/>
    </location>
    <ligand>
        <name>a divalent metal cation</name>
        <dbReference type="ChEBI" id="CHEBI:60240"/>
    </ligand>
</feature>
<evidence type="ECO:0000256" key="1">
    <source>
        <dbReference type="ARBA" id="ARBA00000815"/>
    </source>
</evidence>
<keyword evidence="5 9" id="KW-0963">Cytoplasm</keyword>
<dbReference type="EMBL" id="AENY02000004">
    <property type="protein sequence ID" value="EKP93912.1"/>
    <property type="molecule type" value="Genomic_DNA"/>
</dbReference>
<dbReference type="GO" id="GO:0005737">
    <property type="term" value="C:cytoplasm"/>
    <property type="evidence" value="ECO:0007669"/>
    <property type="project" value="UniProtKB-SubCell"/>
</dbReference>
<dbReference type="GO" id="GO:0046872">
    <property type="term" value="F:metal ion binding"/>
    <property type="evidence" value="ECO:0007669"/>
    <property type="project" value="UniProtKB-UniRule"/>
</dbReference>
<protein>
    <recommendedName>
        <fullName evidence="9">5'-nucleotidase SurE</fullName>
        <ecNumber evidence="9">3.1.3.5</ecNumber>
    </recommendedName>
    <alternativeName>
        <fullName evidence="9">Nucleoside 5'-monophosphate phosphohydrolase</fullName>
    </alternativeName>
</protein>
<comment type="cofactor">
    <cofactor evidence="9">
        <name>a divalent metal cation</name>
        <dbReference type="ChEBI" id="CHEBI:60240"/>
    </cofactor>
    <text evidence="9">Binds 1 divalent metal cation per subunit.</text>
</comment>
<comment type="subcellular location">
    <subcellularLocation>
        <location evidence="3 9">Cytoplasm</location>
    </subcellularLocation>
</comment>
<dbReference type="PANTHER" id="PTHR30457:SF12">
    <property type="entry name" value="5'_3'-NUCLEOTIDASE SURE"/>
    <property type="match status" value="1"/>
</dbReference>
<dbReference type="GO" id="GO:0000166">
    <property type="term" value="F:nucleotide binding"/>
    <property type="evidence" value="ECO:0007669"/>
    <property type="project" value="UniProtKB-KW"/>
</dbReference>
<evidence type="ECO:0000256" key="6">
    <source>
        <dbReference type="ARBA" id="ARBA00022723"/>
    </source>
</evidence>
<dbReference type="FunFam" id="3.40.1210.10:FF:000001">
    <property type="entry name" value="5'/3'-nucleotidase SurE"/>
    <property type="match status" value="1"/>
</dbReference>
<feature type="binding site" evidence="9">
    <location>
        <position position="8"/>
    </location>
    <ligand>
        <name>a divalent metal cation</name>
        <dbReference type="ChEBI" id="CHEBI:60240"/>
    </ligand>
</feature>
<evidence type="ECO:0000256" key="5">
    <source>
        <dbReference type="ARBA" id="ARBA00022490"/>
    </source>
</evidence>
<keyword evidence="12" id="KW-1185">Reference proteome</keyword>
<dbReference type="STRING" id="867903.ThesuDRAFT_00157"/>
<dbReference type="Pfam" id="PF01975">
    <property type="entry name" value="SurE"/>
    <property type="match status" value="1"/>
</dbReference>
<keyword evidence="6 9" id="KW-0479">Metal-binding</keyword>
<dbReference type="PANTHER" id="PTHR30457">
    <property type="entry name" value="5'-NUCLEOTIDASE SURE"/>
    <property type="match status" value="1"/>
</dbReference>
<gene>
    <name evidence="9" type="primary">surE</name>
    <name evidence="11" type="ORF">ThesuDRAFT_00157</name>
</gene>
<evidence type="ECO:0000256" key="7">
    <source>
        <dbReference type="ARBA" id="ARBA00022741"/>
    </source>
</evidence>
<proteinExistence type="inferred from homology"/>
<dbReference type="NCBIfam" id="NF001490">
    <property type="entry name" value="PRK00346.1-4"/>
    <property type="match status" value="1"/>
</dbReference>
<keyword evidence="7 9" id="KW-0547">Nucleotide-binding</keyword>
<evidence type="ECO:0000256" key="2">
    <source>
        <dbReference type="ARBA" id="ARBA00001946"/>
    </source>
</evidence>
<reference evidence="11" key="1">
    <citation type="submission" date="2010-10" db="EMBL/GenBank/DDBJ databases">
        <authorList>
            <consortium name="US DOE Joint Genome Institute (JGI-PGF)"/>
            <person name="Lucas S."/>
            <person name="Copeland A."/>
            <person name="Lapidus A."/>
            <person name="Bruce D."/>
            <person name="Goodwin L."/>
            <person name="Pitluck S."/>
            <person name="Kyrpides N."/>
            <person name="Mavromatis K."/>
            <person name="Detter J.C."/>
            <person name="Han C."/>
            <person name="Land M."/>
            <person name="Hauser L."/>
            <person name="Markowitz V."/>
            <person name="Cheng J.-F."/>
            <person name="Hugenholtz P."/>
            <person name="Woyke T."/>
            <person name="Wu D."/>
            <person name="Pukall R."/>
            <person name="Wahrenburg C."/>
            <person name="Brambilla E."/>
            <person name="Klenk H.-P."/>
            <person name="Eisen J.A."/>
        </authorList>
    </citation>
    <scope>NUCLEOTIDE SEQUENCE [LARGE SCALE GENOMIC DNA]</scope>
    <source>
        <strain evidence="11">DSM 13965</strain>
    </source>
</reference>
<feature type="binding site" evidence="9">
    <location>
        <position position="9"/>
    </location>
    <ligand>
        <name>a divalent metal cation</name>
        <dbReference type="ChEBI" id="CHEBI:60240"/>
    </ligand>
</feature>
<dbReference type="GO" id="GO:0008253">
    <property type="term" value="F:5'-nucleotidase activity"/>
    <property type="evidence" value="ECO:0007669"/>
    <property type="project" value="UniProtKB-UniRule"/>
</dbReference>
<dbReference type="EC" id="3.1.3.5" evidence="9"/>
<dbReference type="NCBIfam" id="TIGR00087">
    <property type="entry name" value="surE"/>
    <property type="match status" value="1"/>
</dbReference>
<dbReference type="InterPro" id="IPR002828">
    <property type="entry name" value="SurE-like_Pase/nucleotidase"/>
</dbReference>
<comment type="function">
    <text evidence="9">Nucleotidase that shows phosphatase activity on nucleoside 5'-monophosphates.</text>
</comment>
<evidence type="ECO:0000256" key="4">
    <source>
        <dbReference type="ARBA" id="ARBA00011062"/>
    </source>
</evidence>
<comment type="similarity">
    <text evidence="4 9">Belongs to the SurE nucleotidase family.</text>
</comment>
<dbReference type="SUPFAM" id="SSF64167">
    <property type="entry name" value="SurE-like"/>
    <property type="match status" value="1"/>
</dbReference>